<protein>
    <submittedName>
        <fullName evidence="1">Uncharacterized protein</fullName>
    </submittedName>
</protein>
<dbReference type="EMBL" id="JBHLWN010000087">
    <property type="protein sequence ID" value="MFC0215233.1"/>
    <property type="molecule type" value="Genomic_DNA"/>
</dbReference>
<name>A0ABV6DRF3_9BACL</name>
<organism evidence="1 2">
    <name type="scientific">Paenibacillus chartarius</name>
    <dbReference type="NCBI Taxonomy" id="747481"/>
    <lineage>
        <taxon>Bacteria</taxon>
        <taxon>Bacillati</taxon>
        <taxon>Bacillota</taxon>
        <taxon>Bacilli</taxon>
        <taxon>Bacillales</taxon>
        <taxon>Paenibacillaceae</taxon>
        <taxon>Paenibacillus</taxon>
    </lineage>
</organism>
<dbReference type="RefSeq" id="WP_377472678.1">
    <property type="nucleotide sequence ID" value="NZ_JBHLWN010000087.1"/>
</dbReference>
<evidence type="ECO:0000313" key="2">
    <source>
        <dbReference type="Proteomes" id="UP001589776"/>
    </source>
</evidence>
<accession>A0ABV6DRF3</accession>
<reference evidence="1 2" key="1">
    <citation type="submission" date="2024-09" db="EMBL/GenBank/DDBJ databases">
        <authorList>
            <person name="Sun Q."/>
            <person name="Mori K."/>
        </authorList>
    </citation>
    <scope>NUCLEOTIDE SEQUENCE [LARGE SCALE GENOMIC DNA]</scope>
    <source>
        <strain evidence="1 2">CCM 7759</strain>
    </source>
</reference>
<proteinExistence type="predicted"/>
<keyword evidence="2" id="KW-1185">Reference proteome</keyword>
<sequence>QRFGALFMFLMRSTFEIQDYFYLEPVNQMSKYGNMTEQNYKKKNEIYFRCIVNFFKSSIYHNPNSKHYFICNETQHLNFIPDFDFIRFCNDNNIVIINKAPHYTKPTEKWAGSMYFFDSVDSIETQYLPSSSEDDLYLFFDNDVIINGDLSVYFQNKNEYQWFAYDISDEIRKKPSFHGVDLKQMNKKFTVIGGEAVGLRGKFITPFMNNFRTLYQKIDNFYTEEHYLSQILSVNLIDEYSGLYINDTCKRIWTNVSNNNVDENDKQLRILHLPSEKEYGLYWLSKHLLKNSGYSPDDVLKIIGIPKKTTSTKMRFYIKKISKRLEVR</sequence>
<feature type="non-terminal residue" evidence="1">
    <location>
        <position position="1"/>
    </location>
</feature>
<evidence type="ECO:0000313" key="1">
    <source>
        <dbReference type="EMBL" id="MFC0215233.1"/>
    </source>
</evidence>
<dbReference type="Proteomes" id="UP001589776">
    <property type="component" value="Unassembled WGS sequence"/>
</dbReference>
<comment type="caution">
    <text evidence="1">The sequence shown here is derived from an EMBL/GenBank/DDBJ whole genome shotgun (WGS) entry which is preliminary data.</text>
</comment>
<gene>
    <name evidence="1" type="ORF">ACFFK0_22840</name>
</gene>